<dbReference type="SUPFAM" id="SSF52540">
    <property type="entry name" value="P-loop containing nucleoside triphosphate hydrolases"/>
    <property type="match status" value="1"/>
</dbReference>
<proteinExistence type="predicted"/>
<feature type="region of interest" description="Disordered" evidence="8">
    <location>
        <begin position="429"/>
        <end position="456"/>
    </location>
</feature>
<name>A0A3P3YGB5_PLABS</name>
<keyword evidence="3 7" id="KW-0479">Metal-binding</keyword>
<dbReference type="FunFam" id="3.40.50.300:FF:001660">
    <property type="entry name" value="NF-X1 finger and helicase protein, putative"/>
    <property type="match status" value="1"/>
</dbReference>
<dbReference type="EMBL" id="OVEO01000011">
    <property type="protein sequence ID" value="SPQ99174.1"/>
    <property type="molecule type" value="Genomic_DNA"/>
</dbReference>
<evidence type="ECO:0000256" key="3">
    <source>
        <dbReference type="ARBA" id="ARBA00022723"/>
    </source>
</evidence>
<evidence type="ECO:0000256" key="4">
    <source>
        <dbReference type="ARBA" id="ARBA00022771"/>
    </source>
</evidence>
<dbReference type="PROSITE" id="PS51981">
    <property type="entry name" value="ZF_RZ"/>
    <property type="match status" value="1"/>
</dbReference>
<dbReference type="InterPro" id="IPR046439">
    <property type="entry name" value="ZF_RZ_dom"/>
</dbReference>
<feature type="zinc finger region" description="C3H1-type" evidence="7">
    <location>
        <begin position="78"/>
        <end position="106"/>
    </location>
</feature>
<dbReference type="InterPro" id="IPR041679">
    <property type="entry name" value="DNA2/NAM7-like_C"/>
</dbReference>
<dbReference type="GO" id="GO:0002376">
    <property type="term" value="P:immune system process"/>
    <property type="evidence" value="ECO:0007669"/>
    <property type="project" value="UniProtKB-KW"/>
</dbReference>
<feature type="zinc finger region" description="C3H1-type" evidence="7">
    <location>
        <begin position="117"/>
        <end position="140"/>
    </location>
</feature>
<keyword evidence="4 7" id="KW-0863">Zinc-finger</keyword>
<dbReference type="InterPro" id="IPR036855">
    <property type="entry name" value="Znf_CCCH_sf"/>
</dbReference>
<dbReference type="GO" id="GO:0004386">
    <property type="term" value="F:helicase activity"/>
    <property type="evidence" value="ECO:0007669"/>
    <property type="project" value="InterPro"/>
</dbReference>
<dbReference type="Gene3D" id="3.40.50.300">
    <property type="entry name" value="P-loop containing nucleotide triphosphate hydrolases"/>
    <property type="match status" value="2"/>
</dbReference>
<feature type="domain" description="C3H1-type" evidence="9">
    <location>
        <begin position="117"/>
        <end position="140"/>
    </location>
</feature>
<dbReference type="Pfam" id="PF00642">
    <property type="entry name" value="zf-CCCH"/>
    <property type="match status" value="2"/>
</dbReference>
<comment type="subcellular location">
    <subcellularLocation>
        <location evidence="1">Cytoplasm</location>
    </subcellularLocation>
</comment>
<evidence type="ECO:0008006" key="13">
    <source>
        <dbReference type="Google" id="ProtNLM"/>
    </source>
</evidence>
<reference evidence="11 12" key="1">
    <citation type="submission" date="2018-03" db="EMBL/GenBank/DDBJ databases">
        <authorList>
            <person name="Fogelqvist J."/>
        </authorList>
    </citation>
    <scope>NUCLEOTIDE SEQUENCE [LARGE SCALE GENOMIC DNA]</scope>
</reference>
<evidence type="ECO:0000256" key="1">
    <source>
        <dbReference type="ARBA" id="ARBA00004496"/>
    </source>
</evidence>
<dbReference type="Pfam" id="PF13087">
    <property type="entry name" value="AAA_12"/>
    <property type="match status" value="1"/>
</dbReference>
<dbReference type="InterPro" id="IPR027417">
    <property type="entry name" value="P-loop_NTPase"/>
</dbReference>
<gene>
    <name evidence="11" type="ORF">PLBR_LOCUS6389</name>
</gene>
<feature type="domain" description="RZ-type" evidence="10">
    <location>
        <begin position="1713"/>
        <end position="1789"/>
    </location>
</feature>
<dbReference type="Gene3D" id="4.10.1000.10">
    <property type="entry name" value="Zinc finger, CCCH-type"/>
    <property type="match status" value="1"/>
</dbReference>
<dbReference type="InterPro" id="IPR047187">
    <property type="entry name" value="SF1_C_Upf1"/>
</dbReference>
<dbReference type="GO" id="GO:0008270">
    <property type="term" value="F:zinc ion binding"/>
    <property type="evidence" value="ECO:0007669"/>
    <property type="project" value="UniProtKB-KW"/>
</dbReference>
<dbReference type="SUPFAM" id="SSF90229">
    <property type="entry name" value="CCCH zinc finger"/>
    <property type="match status" value="2"/>
</dbReference>
<dbReference type="GO" id="GO:0031048">
    <property type="term" value="P:regulatory ncRNA-mediated heterochromatin formation"/>
    <property type="evidence" value="ECO:0007669"/>
    <property type="project" value="TreeGrafter"/>
</dbReference>
<dbReference type="PROSITE" id="PS50103">
    <property type="entry name" value="ZF_C3H1"/>
    <property type="match status" value="2"/>
</dbReference>
<feature type="domain" description="C3H1-type" evidence="9">
    <location>
        <begin position="78"/>
        <end position="106"/>
    </location>
</feature>
<evidence type="ECO:0000256" key="5">
    <source>
        <dbReference type="ARBA" id="ARBA00022833"/>
    </source>
</evidence>
<keyword evidence="11" id="KW-0496">Mitochondrion</keyword>
<dbReference type="CDD" id="cd18808">
    <property type="entry name" value="SF1_C_Upf1"/>
    <property type="match status" value="1"/>
</dbReference>
<geneLocation type="mitochondrion" evidence="11"/>
<dbReference type="CDD" id="cd17936">
    <property type="entry name" value="EEXXEc_NFX1"/>
    <property type="match status" value="1"/>
</dbReference>
<dbReference type="GO" id="GO:0005737">
    <property type="term" value="C:cytoplasm"/>
    <property type="evidence" value="ECO:0007669"/>
    <property type="project" value="UniProtKB-SubCell"/>
</dbReference>
<evidence type="ECO:0000256" key="7">
    <source>
        <dbReference type="PROSITE-ProRule" id="PRU00723"/>
    </source>
</evidence>
<dbReference type="Pfam" id="PF20173">
    <property type="entry name" value="ZnF_RZ-type"/>
    <property type="match status" value="1"/>
</dbReference>
<evidence type="ECO:0000256" key="8">
    <source>
        <dbReference type="SAM" id="MobiDB-lite"/>
    </source>
</evidence>
<keyword evidence="6" id="KW-0391">Immunity</keyword>
<dbReference type="InterPro" id="IPR000571">
    <property type="entry name" value="Znf_CCCH"/>
</dbReference>
<dbReference type="SMART" id="SM00356">
    <property type="entry name" value="ZnF_C3H1"/>
    <property type="match status" value="2"/>
</dbReference>
<dbReference type="PANTHER" id="PTHR10887">
    <property type="entry name" value="DNA2/NAM7 HELICASE FAMILY"/>
    <property type="match status" value="1"/>
</dbReference>
<keyword evidence="2" id="KW-0963">Cytoplasm</keyword>
<evidence type="ECO:0000259" key="9">
    <source>
        <dbReference type="PROSITE" id="PS50103"/>
    </source>
</evidence>
<evidence type="ECO:0000259" key="10">
    <source>
        <dbReference type="PROSITE" id="PS51981"/>
    </source>
</evidence>
<evidence type="ECO:0000313" key="11">
    <source>
        <dbReference type="EMBL" id="SPQ99174.1"/>
    </source>
</evidence>
<accession>A0A3P3YGB5</accession>
<sequence>MVHFGTAIVPSTATAPACTFTLYGWELARVAPSRRDRRGPEIFCDLGGDVGRPTMVVVGASPSSTTVRQLCYHFKQTGSCTQLCYHFKQTGSCTYGDKCRFVHDQTVRPSDAGWVAQCSFFMRNNTCKFGDSCRYSHDRTTMEHGSPQGATRALDDIARDLHRVLSSPALAQQGSECLWVGRDPVRVPPWRRFLSPNWSINHPRQTRQFALACFHALQSEGDSGNFLKALGGTNPASTSSLVRDIVHNVTYDATSFQIALVPFVMALAHSRVVAGPYPAYSNAIYAAVVQHIDKFVEAYIAGVTSVLESPTPVAVIGEVDGFVPMTISQMLIPFVNFLYVLCMRFQRQTVFHDAISKQVPVLFDLCRRWSARLSSNTLYDERLGAIESEFAVDCVRSVLGKLGSICANAENQLSLAAILQNDRSTRSASQANSPWASLPRPIPPGTVDGVTERRRHDNDHVQIGEIRVIPTMDEIVCPVPPALPGNFQLDPKAHWLPSGPARLLDTHFRLLREDMLASMRRGIQAFLAEAQDPETAARVKTGRFRAAVQAGSRPQPDIDVFVYANACIVGYNLDVGQGPFLEVRFSAPPGADLNFWERHRRLENGVMVCLLLRKPQPTAAYDLHFGIVVKHDPKALAETSCVRVVLRGSPIPEDVVGAALCSGRDDATKLQSPHYLLESGSVLYDVYYHVLSALQRFDPGALSFPDLLCPSAGHKDVVANPPLYARRPGFHFDLSFLITKDRQQDDFPCRLIVGSQQSADDCVERLIRQSTMDEGQCRALVSALRSEVSCIQGPPGTGKSYVGVQIVLSIIQALSTRLGHSGPVLVICYTNHALDQFLCLLLYAGVDNVSRIGGRTSSERIEPYAVHNKTRPEPDKSTKQALSELYNRREGLVKSFNENVIRMKTLHKMTWTTLKEFLSDRYPDVLDEFMKHADHEDNDDSWSFVGKNNRRLTVLEEWLEHGPPSRVNRCGDVWSMTRHERRSLMQFWEGELRDEIASTLSVQGDEIRTITTAIGALHDRAKIRLLRTKAVIGATTTGAAKYHHLIEGARPIVLVCEEAGEILESHLLATLSSGHVQQFISIGDHLQLRPHVAEYDLSSDSATGARYRLDMSMFERLQQPEYKFPLQILDIQRRMRPVISRLIRETLYPRLQDGCNVGQYPDVAGMCSNVHFFDHSHPEGQHDAMSASSYWNEFEVNMVVALTLYLLKQGYSGSDITILTPYVRQLLRIRQALAKSIIVVVNERDQEEIDRMKGDAMSTSGEAPVVTMAQKVPLNKCVRVSTIDNFQGEESKVVIISLVRNSGHPDRIAANHRIGFLKSPNRINVLLSRAMHGMFLIGQAALLRARSAMWTQLLDLLDDAVSDRWRIRCQNHPHDIREISTPDMLNIMAPEGGCLLPCECKLTAESLDGAVALTEFYKRDPDGSWTDDGSFPSRHNELVKMPLCPDCRAPIRSVRRYGRIIKQAAIDVAERIFLQNANRPLAVLNQKVHDVIEEGPGGQKRGGLTGRQIHDAFKSLLSEIENYETFAYESPERVIYDASVVMLNHRRLPECTSLMPPLPRARFLGGAILLRSQVLGECARMLADAAAEQGKALKTIAFESRATVELAMALSKKAYDVFTESKNMSLACAAKFEYVSQGRDWILILRRHRSSWRSMTDEESLRRTRAFAEHLRRDELPLCCVSENFLNTNAERVDALARSLSRIVVGDVFYQRVPEEEQRMVFHAMQQQEFHGTGHWYRCPNGHMYTVGECGMAMQRSTCPECGATIGGADHSFDPGNVHAGDFERRMGHGHG</sequence>
<keyword evidence="5 7" id="KW-0862">Zinc</keyword>
<dbReference type="PANTHER" id="PTHR10887:SF341">
    <property type="entry name" value="NFX1-TYPE ZINC FINGER-CONTAINING PROTEIN 1"/>
    <property type="match status" value="1"/>
</dbReference>
<evidence type="ECO:0000256" key="2">
    <source>
        <dbReference type="ARBA" id="ARBA00022490"/>
    </source>
</evidence>
<dbReference type="Proteomes" id="UP000290189">
    <property type="component" value="Unassembled WGS sequence"/>
</dbReference>
<dbReference type="InterPro" id="IPR045055">
    <property type="entry name" value="DNA2/NAM7-like"/>
</dbReference>
<organism evidence="11 12">
    <name type="scientific">Plasmodiophora brassicae</name>
    <name type="common">Clubroot disease agent</name>
    <dbReference type="NCBI Taxonomy" id="37360"/>
    <lineage>
        <taxon>Eukaryota</taxon>
        <taxon>Sar</taxon>
        <taxon>Rhizaria</taxon>
        <taxon>Endomyxa</taxon>
        <taxon>Phytomyxea</taxon>
        <taxon>Plasmodiophorida</taxon>
        <taxon>Plasmodiophoridae</taxon>
        <taxon>Plasmodiophora</taxon>
    </lineage>
</organism>
<dbReference type="InterPro" id="IPR041677">
    <property type="entry name" value="DNA2/NAM7_AAA_11"/>
</dbReference>
<dbReference type="Pfam" id="PF13086">
    <property type="entry name" value="AAA_11"/>
    <property type="match status" value="1"/>
</dbReference>
<evidence type="ECO:0000256" key="6">
    <source>
        <dbReference type="ARBA" id="ARBA00022859"/>
    </source>
</evidence>
<protein>
    <recommendedName>
        <fullName evidence="13">NFX1-type zinc finger-containing protein 1</fullName>
    </recommendedName>
</protein>
<evidence type="ECO:0000313" key="12">
    <source>
        <dbReference type="Proteomes" id="UP000290189"/>
    </source>
</evidence>
<dbReference type="GO" id="GO:0031380">
    <property type="term" value="C:nuclear RNA-directed RNA polymerase complex"/>
    <property type="evidence" value="ECO:0007669"/>
    <property type="project" value="TreeGrafter"/>
</dbReference>